<evidence type="ECO:0008006" key="3">
    <source>
        <dbReference type="Google" id="ProtNLM"/>
    </source>
</evidence>
<protein>
    <recommendedName>
        <fullName evidence="3">DUF5050 domain-containing protein</fullName>
    </recommendedName>
</protein>
<comment type="caution">
    <text evidence="1">The sequence shown here is derived from an EMBL/GenBank/DDBJ whole genome shotgun (WGS) entry which is preliminary data.</text>
</comment>
<evidence type="ECO:0000313" key="1">
    <source>
        <dbReference type="EMBL" id="EHO63741.1"/>
    </source>
</evidence>
<dbReference type="OrthoDB" id="1630871at2"/>
<dbReference type="PATRIC" id="fig|742743.3.peg.319"/>
<gene>
    <name evidence="1" type="ORF">HMPREF9453_00312</name>
</gene>
<proteinExistence type="predicted"/>
<name>H1CY74_9FIRM</name>
<dbReference type="Proteomes" id="UP000003277">
    <property type="component" value="Unassembled WGS sequence"/>
</dbReference>
<dbReference type="AlphaFoldDB" id="H1CY74"/>
<sequence>MNKKFAQLAVCFILGIGIQAGAYLYMDRVLFAPLSSGDYDMSDVKDKMAEAAEKEGKKLFAKVSVKGKAYYSHDYKYMADVTGDSVTIYKADDLGNPQNVDLKNQGVSFFEWMPDRNLALMALYPAHWKGGRWDVTLARYNPDGTTHESDAPIRDLPRNSKIVDVAYSTATNAVYMKMEVGKGLYRIYRTDANYDTRRIYIQTSHIGKIAVYYDKDRLFYDDRQKGILYTFNGDDSSWRVISPPGAFRLVGVDEDKTIYAVKINTKGDVTAYYTGKLGVGFKEVKALDSPVEFNSVTMHMIKEAAAQAGK</sequence>
<accession>H1CY74</accession>
<dbReference type="STRING" id="742743.HMPREF9453_00312"/>
<evidence type="ECO:0000313" key="2">
    <source>
        <dbReference type="Proteomes" id="UP000003277"/>
    </source>
</evidence>
<dbReference type="EMBL" id="ADLT01000009">
    <property type="protein sequence ID" value="EHO63741.1"/>
    <property type="molecule type" value="Genomic_DNA"/>
</dbReference>
<dbReference type="SUPFAM" id="SSF63829">
    <property type="entry name" value="Calcium-dependent phosphotriesterase"/>
    <property type="match status" value="1"/>
</dbReference>
<reference evidence="1 2" key="1">
    <citation type="submission" date="2011-11" db="EMBL/GenBank/DDBJ databases">
        <title>The Genome Sequence of Dialister succinatiphilus YIT 11850.</title>
        <authorList>
            <consortium name="The Broad Institute Genome Sequencing Platform"/>
            <person name="Earl A."/>
            <person name="Ward D."/>
            <person name="Feldgarden M."/>
            <person name="Gevers D."/>
            <person name="Morotomi M."/>
            <person name="Young S.K."/>
            <person name="Zeng Q."/>
            <person name="Gargeya S."/>
            <person name="Fitzgerald M."/>
            <person name="Haas B."/>
            <person name="Abouelleil A."/>
            <person name="Alvarado L."/>
            <person name="Arachchi H.M."/>
            <person name="Berlin A."/>
            <person name="Brown A."/>
            <person name="Chapman S.B."/>
            <person name="Dunbar C."/>
            <person name="Gearin G."/>
            <person name="Goldberg J."/>
            <person name="Griggs A."/>
            <person name="Gujja S."/>
            <person name="Heiman D."/>
            <person name="Howarth C."/>
            <person name="Lui A."/>
            <person name="MacDonald P.J.P."/>
            <person name="Montmayeur A."/>
            <person name="Murphy C."/>
            <person name="Neiman D."/>
            <person name="Pearson M."/>
            <person name="Priest M."/>
            <person name="Roberts A."/>
            <person name="Saif S."/>
            <person name="Shea T."/>
            <person name="Sisk P."/>
            <person name="Stolte C."/>
            <person name="Sykes S."/>
            <person name="Wortman J."/>
            <person name="Nusbaum C."/>
            <person name="Birren B."/>
        </authorList>
    </citation>
    <scope>NUCLEOTIDE SEQUENCE [LARGE SCALE GENOMIC DNA]</scope>
    <source>
        <strain evidence="1 2">YIT 11850</strain>
    </source>
</reference>
<keyword evidence="2" id="KW-1185">Reference proteome</keyword>
<dbReference type="eggNOG" id="ENOG502ZCIZ">
    <property type="taxonomic scope" value="Bacteria"/>
</dbReference>
<dbReference type="HOGENOM" id="CLU_896380_0_0_9"/>
<organism evidence="1 2">
    <name type="scientific">Dialister succinatiphilus YIT 11850</name>
    <dbReference type="NCBI Taxonomy" id="742743"/>
    <lineage>
        <taxon>Bacteria</taxon>
        <taxon>Bacillati</taxon>
        <taxon>Bacillota</taxon>
        <taxon>Negativicutes</taxon>
        <taxon>Veillonellales</taxon>
        <taxon>Veillonellaceae</taxon>
        <taxon>Dialister</taxon>
    </lineage>
</organism>
<dbReference type="RefSeq" id="WP_008858818.1">
    <property type="nucleotide sequence ID" value="NZ_JH591187.1"/>
</dbReference>